<gene>
    <name evidence="1" type="ORF">SAMN05421803_101446</name>
</gene>
<dbReference type="SUPFAM" id="SSF53335">
    <property type="entry name" value="S-adenosyl-L-methionine-dependent methyltransferases"/>
    <property type="match status" value="1"/>
</dbReference>
<evidence type="ECO:0000313" key="2">
    <source>
        <dbReference type="Proteomes" id="UP000184452"/>
    </source>
</evidence>
<dbReference type="RefSeq" id="WP_073374339.1">
    <property type="nucleotide sequence ID" value="NZ_FQZK01000001.1"/>
</dbReference>
<dbReference type="InterPro" id="IPR029063">
    <property type="entry name" value="SAM-dependent_MTases_sf"/>
</dbReference>
<dbReference type="Proteomes" id="UP000184452">
    <property type="component" value="Unassembled WGS sequence"/>
</dbReference>
<proteinExistence type="predicted"/>
<accession>A0A1M6BRC1</accession>
<reference evidence="1 2" key="1">
    <citation type="submission" date="2016-11" db="EMBL/GenBank/DDBJ databases">
        <authorList>
            <person name="Jaros S."/>
            <person name="Januszkiewicz K."/>
            <person name="Wedrychowicz H."/>
        </authorList>
    </citation>
    <scope>NUCLEOTIDE SEQUENCE [LARGE SCALE GENOMIC DNA]</scope>
    <source>
        <strain evidence="1 2">CGMCC 4.5723</strain>
    </source>
</reference>
<sequence>MSTDHAQEFAPRWLDAREGADADARSRGPLAALAPHGSVVADLGCGTGSLGRWAVPRLPGVRRWTLFDRDPELLALAGARVPAPTVETRLLDLARLGPADLAGATLVAGSALLDVLTPREVLPVADAVAAVGCPAWFTLSVAGRVVLTPEEPLDAAVAAAFNAHQRRGERLGPDAVEAAIDAFARRGYRATTFPSPWRLGPDPAEVTRLWLHGWVGAAAEQDPDLPLEGYLARRLEQWGAGRLTAVVHHDDLLLMPPGKRP</sequence>
<dbReference type="OrthoDB" id="7273451at2"/>
<keyword evidence="2" id="KW-1185">Reference proteome</keyword>
<evidence type="ECO:0008006" key="3">
    <source>
        <dbReference type="Google" id="ProtNLM"/>
    </source>
</evidence>
<dbReference type="Gene3D" id="3.40.50.150">
    <property type="entry name" value="Vaccinia Virus protein VP39"/>
    <property type="match status" value="1"/>
</dbReference>
<dbReference type="EMBL" id="FQZK01000001">
    <property type="protein sequence ID" value="SHI51241.1"/>
    <property type="molecule type" value="Genomic_DNA"/>
</dbReference>
<protein>
    <recommendedName>
        <fullName evidence="3">Methyltransferase domain-containing protein</fullName>
    </recommendedName>
</protein>
<dbReference type="AlphaFoldDB" id="A0A1M6BRC1"/>
<dbReference type="STRING" id="758803.SAMN05421803_101446"/>
<name>A0A1M6BRC1_9ACTN</name>
<evidence type="ECO:0000313" key="1">
    <source>
        <dbReference type="EMBL" id="SHI51241.1"/>
    </source>
</evidence>
<organism evidence="1 2">
    <name type="scientific">Nocardiopsis flavescens</name>
    <dbReference type="NCBI Taxonomy" id="758803"/>
    <lineage>
        <taxon>Bacteria</taxon>
        <taxon>Bacillati</taxon>
        <taxon>Actinomycetota</taxon>
        <taxon>Actinomycetes</taxon>
        <taxon>Streptosporangiales</taxon>
        <taxon>Nocardiopsidaceae</taxon>
        <taxon>Nocardiopsis</taxon>
    </lineage>
</organism>